<feature type="compositionally biased region" description="Basic and acidic residues" evidence="1">
    <location>
        <begin position="303"/>
        <end position="321"/>
    </location>
</feature>
<feature type="region of interest" description="Disordered" evidence="1">
    <location>
        <begin position="1195"/>
        <end position="1293"/>
    </location>
</feature>
<feature type="compositionally biased region" description="Basic and acidic residues" evidence="1">
    <location>
        <begin position="462"/>
        <end position="474"/>
    </location>
</feature>
<feature type="region of interest" description="Disordered" evidence="1">
    <location>
        <begin position="452"/>
        <end position="474"/>
    </location>
</feature>
<feature type="compositionally biased region" description="Polar residues" evidence="1">
    <location>
        <begin position="351"/>
        <end position="396"/>
    </location>
</feature>
<feature type="region of interest" description="Disordered" evidence="1">
    <location>
        <begin position="507"/>
        <end position="573"/>
    </location>
</feature>
<feature type="non-terminal residue" evidence="2">
    <location>
        <position position="1"/>
    </location>
</feature>
<feature type="region of interest" description="Disordered" evidence="1">
    <location>
        <begin position="844"/>
        <end position="874"/>
    </location>
</feature>
<reference evidence="2" key="1">
    <citation type="submission" date="2015-11" db="EMBL/GenBank/DDBJ databases">
        <title>De novo transcriptome assembly of four potential Pierce s Disease insect vectors from Arizona vineyards.</title>
        <authorList>
            <person name="Tassone E.E."/>
        </authorList>
    </citation>
    <scope>NUCLEOTIDE SEQUENCE</scope>
</reference>
<dbReference type="EMBL" id="GEBQ01011448">
    <property type="protein sequence ID" value="JAT28529.1"/>
    <property type="molecule type" value="Transcribed_RNA"/>
</dbReference>
<feature type="compositionally biased region" description="Basic and acidic residues" evidence="1">
    <location>
        <begin position="1040"/>
        <end position="1054"/>
    </location>
</feature>
<feature type="compositionally biased region" description="Low complexity" evidence="1">
    <location>
        <begin position="278"/>
        <end position="297"/>
    </location>
</feature>
<proteinExistence type="predicted"/>
<accession>A0A1B6LXT7</accession>
<feature type="region of interest" description="Disordered" evidence="1">
    <location>
        <begin position="725"/>
        <end position="745"/>
    </location>
</feature>
<organism evidence="2">
    <name type="scientific">Graphocephala atropunctata</name>
    <dbReference type="NCBI Taxonomy" id="36148"/>
    <lineage>
        <taxon>Eukaryota</taxon>
        <taxon>Metazoa</taxon>
        <taxon>Ecdysozoa</taxon>
        <taxon>Arthropoda</taxon>
        <taxon>Hexapoda</taxon>
        <taxon>Insecta</taxon>
        <taxon>Pterygota</taxon>
        <taxon>Neoptera</taxon>
        <taxon>Paraneoptera</taxon>
        <taxon>Hemiptera</taxon>
        <taxon>Auchenorrhyncha</taxon>
        <taxon>Membracoidea</taxon>
        <taxon>Cicadellidae</taxon>
        <taxon>Cicadellinae</taxon>
        <taxon>Cicadellini</taxon>
        <taxon>Graphocephala</taxon>
    </lineage>
</organism>
<feature type="compositionally biased region" description="Low complexity" evidence="1">
    <location>
        <begin position="10"/>
        <end position="73"/>
    </location>
</feature>
<feature type="compositionally biased region" description="Basic and acidic residues" evidence="1">
    <location>
        <begin position="1262"/>
        <end position="1275"/>
    </location>
</feature>
<feature type="compositionally biased region" description="Basic and acidic residues" evidence="1">
    <location>
        <begin position="514"/>
        <end position="526"/>
    </location>
</feature>
<feature type="region of interest" description="Disordered" evidence="1">
    <location>
        <begin position="1040"/>
        <end position="1167"/>
    </location>
</feature>
<evidence type="ECO:0000256" key="1">
    <source>
        <dbReference type="SAM" id="MobiDB-lite"/>
    </source>
</evidence>
<feature type="region of interest" description="Disordered" evidence="1">
    <location>
        <begin position="276"/>
        <end position="437"/>
    </location>
</feature>
<feature type="compositionally biased region" description="Basic and acidic residues" evidence="1">
    <location>
        <begin position="1107"/>
        <end position="1121"/>
    </location>
</feature>
<feature type="compositionally biased region" description="Basic and acidic residues" evidence="1">
    <location>
        <begin position="1217"/>
        <end position="1248"/>
    </location>
</feature>
<feature type="compositionally biased region" description="Basic and acidic residues" evidence="1">
    <location>
        <begin position="1070"/>
        <end position="1094"/>
    </location>
</feature>
<name>A0A1B6LXT7_9HEMI</name>
<sequence>ARPHSWRTLTVTETSSAATKTATATTMEQSSTTVKQSETTTTRSSVTSGSRVKVSSSSSPPGKDVKPGKSPGSDTKPSAGKKKKQNKEVKIVGGKYIKTIVEDDVDDSVKIVELPADYPSPDTTLAEGDVYVTRYIVDESGTQTPHLLRSISVPYDSSNVVFSPTVTSSTDALESKIKTSTLEHFEQNGKAKGFRNTYSGEAPTDGVAVDLKHSPEKYNVQHPQNVKMVGGKIIKTSTSDHDDSANFIAMERGQHSVQSRSFDTSNVYSSVQEVSNKSDSFVSSREVSSSDNVVSESQTVYDSGHEKIRNMHGRTSDKTEHQISQSSRLSDRNIIDVSSSTQESSSKSETFVSERSSSQETASFDNRYQKSISDQSNFKADGSASDSIIARNQQILSKDHKSQSQSIVSQTSASKKTSAVSSTVAQSSKSVSSVKTGGKVIRTSQVYVIDSKGNKKLVSQSKNEDEVPSEEKTTVDEFASVKSDQQIAVEESYSSTLAQKAIKDNQSSSIISKSRVDDSAMSKEFQKSTSSTSVTESRSESVQSATTHSSQQILSETSSSNVPGIRYVTTPTADGKGQQVVEEVVRMIGGKIVKSRKILEGPITPNILEGQSKTYYINEKGEKIFLTSQPMNENIYRREYNIDDSDLSGVREISNMLLVSERGEHTSLDEKKSDTFYTDKQENTKKASHQEVHKGEFSQVDDTTTKRFINESDEKVKTRTVDETYTSDTSSVVSSTSQKTKSGQSSHKIIRTKTVIVDGKPITTTYVEEIPGTYYDEKQTSETSKMLPDTKTQKTIKVKSIDEPVTSTSGLVHKQNYRTEEVVKMVGGKLVKTTRIIYDEPIDISHKDNTKPSNLTSPKSTTQVSQETPHKQSVNVRDVTDGLEKELTHKVQDKYISENIYSAKDKRSDYDEISKIQRKTTTAFVDEHKTSRTSAGIDQQQYSSETSFVDKSKNKEITEISNRTLESKESTKFYDKNEGMHPHRKPVLQEPSQFNLEIRPTDTFGTNQLVTGLQQTSEVVKMVGGKLVKTTVITDDTRVSGETDSHVTTFERKPLPVAGKPSKPVNKFGKPIEEDQTTKEFTDKKSQKERHEPSGKLAAGMPSKQQQKPEDDFRTFDDKNPSSKSPVRTSSKPKETPEEFRRDKKPGRPGDNILETPSKTDIFTSETTHTSEVVRMVGGKLVKTTVIVDDIKVAGENDSRTTTFEGKLHPAAGKPSKPVDKFGKPIEDEKSPKELTDAKPKMERDEPSGKPAAGVPSKPQKKPKDDSKTFDDKAPTGKAPTEISGKQKDKPEG</sequence>
<feature type="compositionally biased region" description="Low complexity" evidence="1">
    <location>
        <begin position="338"/>
        <end position="350"/>
    </location>
</feature>
<evidence type="ECO:0000313" key="2">
    <source>
        <dbReference type="EMBL" id="JAT28529.1"/>
    </source>
</evidence>
<feature type="non-terminal residue" evidence="2">
    <location>
        <position position="1293"/>
    </location>
</feature>
<feature type="region of interest" description="Disordered" evidence="1">
    <location>
        <begin position="1"/>
        <end position="87"/>
    </location>
</feature>
<gene>
    <name evidence="2" type="ORF">g.10711</name>
</gene>
<feature type="compositionally biased region" description="Polar residues" evidence="1">
    <location>
        <begin position="851"/>
        <end position="874"/>
    </location>
</feature>
<feature type="compositionally biased region" description="Basic and acidic residues" evidence="1">
    <location>
        <begin position="1132"/>
        <end position="1148"/>
    </location>
</feature>
<feature type="compositionally biased region" description="Polar residues" evidence="1">
    <location>
        <begin position="1155"/>
        <end position="1167"/>
    </location>
</feature>
<feature type="compositionally biased region" description="Low complexity" evidence="1">
    <location>
        <begin position="408"/>
        <end position="437"/>
    </location>
</feature>
<feature type="compositionally biased region" description="Low complexity" evidence="1">
    <location>
        <begin position="528"/>
        <end position="560"/>
    </location>
</feature>
<protein>
    <submittedName>
        <fullName evidence="2">Uncharacterized protein</fullName>
    </submittedName>
</protein>